<dbReference type="PANTHER" id="PTHR10357">
    <property type="entry name" value="ALPHA-AMYLASE FAMILY MEMBER"/>
    <property type="match status" value="1"/>
</dbReference>
<dbReference type="InterPro" id="IPR006047">
    <property type="entry name" value="GH13_cat_dom"/>
</dbReference>
<keyword evidence="6" id="KW-0472">Membrane</keyword>
<dbReference type="InterPro" id="IPR017853">
    <property type="entry name" value="GH"/>
</dbReference>
<protein>
    <recommendedName>
        <fullName evidence="3">alpha-glucosidase</fullName>
        <ecNumber evidence="3">3.2.1.20</ecNumber>
    </recommendedName>
</protein>
<dbReference type="KEGG" id="csol:105366271"/>
<evidence type="ECO:0000256" key="2">
    <source>
        <dbReference type="ARBA" id="ARBA00008061"/>
    </source>
</evidence>
<dbReference type="GO" id="GO:0005975">
    <property type="term" value="P:carbohydrate metabolic process"/>
    <property type="evidence" value="ECO:0007669"/>
    <property type="project" value="InterPro"/>
</dbReference>
<keyword evidence="6" id="KW-1133">Transmembrane helix</keyword>
<dbReference type="CDD" id="cd11328">
    <property type="entry name" value="AmyAc_maltase"/>
    <property type="match status" value="1"/>
</dbReference>
<keyword evidence="5" id="KW-0326">Glycosidase</keyword>
<dbReference type="EC" id="3.2.1.20" evidence="3"/>
<sequence>MLSLPSCVTLLLSVSFVIGEITNQGWWKNAVFYQVYPRSFMDANGDGIGDLQGIINKLEYFKTTGITAIWLSPIYTSPMVDFGYDISNFRDVDQTFGTMKDLENLIERSKQLGVKIIMDLIPNHTSNKHEWFIKSTNNEQKYNNYYVWRKGKNNDNNTAPNNWISVFSGSAWKYNSNRDLWYLHQFEYRQPDLNYNNPDVRREIEEIIKFWLGKGIDGFRIDAIPYVYENDDFPDEPLSNASGVTSQEYAYLNHIYSTDNYRTYELVKSWRKILDDWSDTHNEDEKILFTEAYTNLLNTTKYYRFGSQVPFNFNFITNVHNNSKPAEFKKVIDDWIAQTPINASANWVMGNHDRSRTATRYPGRADQMTMLAMILPGIAVTYNGEEIAMEDKLDISWKATQDPQACNTDPKHYKIYSRDPNRTPFQWDDSKNAGFSTNDTTWLPIHENYKTINLAKQIKDVESHYNLYRRLIMLRSNSNVLKNGTLKIEILNNDEVLSVIRQYENENVILLINFSNDKLQHINVSSHTNGVTNGTIYISSVQSGIKWNSSVSVSNITLKGKASLILLVKSNAYTNGTTLTLVSIKLLISIILISLFKLT</sequence>
<dbReference type="SUPFAM" id="SSF51445">
    <property type="entry name" value="(Trans)glycosidases"/>
    <property type="match status" value="1"/>
</dbReference>
<evidence type="ECO:0000313" key="9">
    <source>
        <dbReference type="Proteomes" id="UP000695007"/>
    </source>
</evidence>
<evidence type="ECO:0000256" key="3">
    <source>
        <dbReference type="ARBA" id="ARBA00012741"/>
    </source>
</evidence>
<feature type="chain" id="PRO_5042521473" description="alpha-glucosidase" evidence="7">
    <location>
        <begin position="20"/>
        <end position="599"/>
    </location>
</feature>
<evidence type="ECO:0000313" key="10">
    <source>
        <dbReference type="RefSeq" id="XP_011502955.1"/>
    </source>
</evidence>
<keyword evidence="9" id="KW-1185">Reference proteome</keyword>
<dbReference type="RefSeq" id="XP_011502955.1">
    <property type="nucleotide sequence ID" value="XM_011504653.1"/>
</dbReference>
<keyword evidence="7" id="KW-0732">Signal</keyword>
<organism evidence="9 10">
    <name type="scientific">Ceratosolen solmsi marchali</name>
    <dbReference type="NCBI Taxonomy" id="326594"/>
    <lineage>
        <taxon>Eukaryota</taxon>
        <taxon>Metazoa</taxon>
        <taxon>Ecdysozoa</taxon>
        <taxon>Arthropoda</taxon>
        <taxon>Hexapoda</taxon>
        <taxon>Insecta</taxon>
        <taxon>Pterygota</taxon>
        <taxon>Neoptera</taxon>
        <taxon>Endopterygota</taxon>
        <taxon>Hymenoptera</taxon>
        <taxon>Apocrita</taxon>
        <taxon>Proctotrupomorpha</taxon>
        <taxon>Chalcidoidea</taxon>
        <taxon>Agaonidae</taxon>
        <taxon>Agaoninae</taxon>
        <taxon>Ceratosolen</taxon>
    </lineage>
</organism>
<evidence type="ECO:0000259" key="8">
    <source>
        <dbReference type="SMART" id="SM00642"/>
    </source>
</evidence>
<reference evidence="10" key="1">
    <citation type="submission" date="2025-08" db="UniProtKB">
        <authorList>
            <consortium name="RefSeq"/>
        </authorList>
    </citation>
    <scope>IDENTIFICATION</scope>
</reference>
<feature type="transmembrane region" description="Helical" evidence="6">
    <location>
        <begin position="579"/>
        <end position="598"/>
    </location>
</feature>
<evidence type="ECO:0000256" key="7">
    <source>
        <dbReference type="SAM" id="SignalP"/>
    </source>
</evidence>
<dbReference type="SMART" id="SM00642">
    <property type="entry name" value="Aamy"/>
    <property type="match status" value="1"/>
</dbReference>
<dbReference type="InterPro" id="IPR045857">
    <property type="entry name" value="O16G_dom_2"/>
</dbReference>
<dbReference type="AlphaFoldDB" id="A0AAJ6YRL0"/>
<name>A0AAJ6YRL0_9HYME</name>
<proteinExistence type="inferred from homology"/>
<feature type="signal peptide" evidence="7">
    <location>
        <begin position="1"/>
        <end position="19"/>
    </location>
</feature>
<comment type="similarity">
    <text evidence="2">Belongs to the glycosyl hydrolase 13 family.</text>
</comment>
<dbReference type="FunFam" id="3.90.400.10:FF:000001">
    <property type="entry name" value="Maltase A3, isoform A"/>
    <property type="match status" value="1"/>
</dbReference>
<dbReference type="PANTHER" id="PTHR10357:SF179">
    <property type="entry name" value="NEUTRAL AND BASIC AMINO ACID TRANSPORT PROTEIN RBAT"/>
    <property type="match status" value="1"/>
</dbReference>
<evidence type="ECO:0000256" key="1">
    <source>
        <dbReference type="ARBA" id="ARBA00001657"/>
    </source>
</evidence>
<dbReference type="GO" id="GO:0004558">
    <property type="term" value="F:alpha-1,4-glucosidase activity"/>
    <property type="evidence" value="ECO:0007669"/>
    <property type="project" value="UniProtKB-EC"/>
</dbReference>
<dbReference type="Gene3D" id="3.20.20.80">
    <property type="entry name" value="Glycosidases"/>
    <property type="match status" value="1"/>
</dbReference>
<dbReference type="Proteomes" id="UP000695007">
    <property type="component" value="Unplaced"/>
</dbReference>
<feature type="domain" description="Glycosyl hydrolase family 13 catalytic" evidence="8">
    <location>
        <begin position="34"/>
        <end position="422"/>
    </location>
</feature>
<keyword evidence="4" id="KW-0325">Glycoprotein</keyword>
<accession>A0AAJ6YRL0</accession>
<evidence type="ECO:0000256" key="4">
    <source>
        <dbReference type="ARBA" id="ARBA00023180"/>
    </source>
</evidence>
<evidence type="ECO:0000256" key="6">
    <source>
        <dbReference type="SAM" id="Phobius"/>
    </source>
</evidence>
<dbReference type="Pfam" id="PF00128">
    <property type="entry name" value="Alpha-amylase"/>
    <property type="match status" value="1"/>
</dbReference>
<comment type="catalytic activity">
    <reaction evidence="1">
        <text>Hydrolysis of terminal, non-reducing (1-&gt;4)-linked alpha-D-glucose residues with release of alpha-D-glucose.</text>
        <dbReference type="EC" id="3.2.1.20"/>
    </reaction>
</comment>
<keyword evidence="5" id="KW-0378">Hydrolase</keyword>
<evidence type="ECO:0000256" key="5">
    <source>
        <dbReference type="ARBA" id="ARBA00023295"/>
    </source>
</evidence>
<keyword evidence="6" id="KW-0812">Transmembrane</keyword>
<dbReference type="Gene3D" id="3.90.400.10">
    <property type="entry name" value="Oligo-1,6-glucosidase, Domain 2"/>
    <property type="match status" value="1"/>
</dbReference>
<dbReference type="GeneID" id="105366271"/>
<gene>
    <name evidence="10" type="primary">LOC105366271</name>
</gene>